<keyword evidence="9" id="KW-0732">Signal</keyword>
<feature type="signal peptide" evidence="9">
    <location>
        <begin position="1"/>
        <end position="28"/>
    </location>
</feature>
<dbReference type="GO" id="GO:0051539">
    <property type="term" value="F:4 iron, 4 sulfur cluster binding"/>
    <property type="evidence" value="ECO:0007669"/>
    <property type="project" value="UniProtKB-KW"/>
</dbReference>
<dbReference type="GO" id="GO:0043365">
    <property type="term" value="F:[formate-C-acetyltransferase]-activating enzyme activity"/>
    <property type="evidence" value="ECO:0007669"/>
    <property type="project" value="InterPro"/>
</dbReference>
<evidence type="ECO:0000256" key="1">
    <source>
        <dbReference type="ARBA" id="ARBA00001966"/>
    </source>
</evidence>
<dbReference type="EMBL" id="BDRX01000071">
    <property type="protein sequence ID" value="GBF95872.1"/>
    <property type="molecule type" value="Genomic_DNA"/>
</dbReference>
<evidence type="ECO:0000313" key="12">
    <source>
        <dbReference type="Proteomes" id="UP000247498"/>
    </source>
</evidence>
<keyword evidence="11" id="KW-0670">Pyruvate</keyword>
<dbReference type="InterPro" id="IPR007197">
    <property type="entry name" value="rSAM"/>
</dbReference>
<evidence type="ECO:0000256" key="5">
    <source>
        <dbReference type="ARBA" id="ARBA00022723"/>
    </source>
</evidence>
<feature type="domain" description="Radical SAM core" evidence="10">
    <location>
        <begin position="100"/>
        <end position="326"/>
    </location>
</feature>
<keyword evidence="3" id="KW-0004">4Fe-4S</keyword>
<keyword evidence="11" id="KW-0456">Lyase</keyword>
<dbReference type="CDD" id="cd01335">
    <property type="entry name" value="Radical_SAM"/>
    <property type="match status" value="1"/>
</dbReference>
<evidence type="ECO:0000313" key="11">
    <source>
        <dbReference type="EMBL" id="GBF95872.1"/>
    </source>
</evidence>
<dbReference type="SUPFAM" id="SSF102114">
    <property type="entry name" value="Radical SAM enzymes"/>
    <property type="match status" value="1"/>
</dbReference>
<dbReference type="InterPro" id="IPR013785">
    <property type="entry name" value="Aldolase_TIM"/>
</dbReference>
<reference evidence="11 12" key="1">
    <citation type="journal article" date="2018" name="Sci. Rep.">
        <title>Raphidocelis subcapitata (=Pseudokirchneriella subcapitata) provides an insight into genome evolution and environmental adaptations in the Sphaeropleales.</title>
        <authorList>
            <person name="Suzuki S."/>
            <person name="Yamaguchi H."/>
            <person name="Nakajima N."/>
            <person name="Kawachi M."/>
        </authorList>
    </citation>
    <scope>NUCLEOTIDE SEQUENCE [LARGE SCALE GENOMIC DNA]</scope>
    <source>
        <strain evidence="11 12">NIES-35</strain>
    </source>
</reference>
<dbReference type="InterPro" id="IPR001989">
    <property type="entry name" value="Radical_activat_CS"/>
</dbReference>
<evidence type="ECO:0000256" key="4">
    <source>
        <dbReference type="ARBA" id="ARBA00022691"/>
    </source>
</evidence>
<evidence type="ECO:0000256" key="2">
    <source>
        <dbReference type="ARBA" id="ARBA00009777"/>
    </source>
</evidence>
<dbReference type="PROSITE" id="PS51918">
    <property type="entry name" value="RADICAL_SAM"/>
    <property type="match status" value="1"/>
</dbReference>
<dbReference type="InterPro" id="IPR034457">
    <property type="entry name" value="Organic_radical-activating"/>
</dbReference>
<evidence type="ECO:0000256" key="9">
    <source>
        <dbReference type="SAM" id="SignalP"/>
    </source>
</evidence>
<dbReference type="GO" id="GO:0046872">
    <property type="term" value="F:metal ion binding"/>
    <property type="evidence" value="ECO:0007669"/>
    <property type="project" value="UniProtKB-KW"/>
</dbReference>
<dbReference type="Pfam" id="PF13353">
    <property type="entry name" value="Fer4_12"/>
    <property type="match status" value="1"/>
</dbReference>
<dbReference type="SFLD" id="SFLDS00029">
    <property type="entry name" value="Radical_SAM"/>
    <property type="match status" value="1"/>
</dbReference>
<dbReference type="GO" id="GO:0016829">
    <property type="term" value="F:lyase activity"/>
    <property type="evidence" value="ECO:0007669"/>
    <property type="project" value="UniProtKB-KW"/>
</dbReference>
<keyword evidence="6" id="KW-0560">Oxidoreductase</keyword>
<comment type="cofactor">
    <cofactor evidence="1">
        <name>[4Fe-4S] cluster</name>
        <dbReference type="ChEBI" id="CHEBI:49883"/>
    </cofactor>
</comment>
<dbReference type="AlphaFoldDB" id="A0A2V0PA95"/>
<dbReference type="PANTHER" id="PTHR30352:SF5">
    <property type="entry name" value="PYRUVATE FORMATE-LYASE 1-ACTIVATING ENZYME"/>
    <property type="match status" value="1"/>
</dbReference>
<dbReference type="InParanoid" id="A0A2V0PA95"/>
<comment type="caution">
    <text evidence="11">The sequence shown here is derived from an EMBL/GenBank/DDBJ whole genome shotgun (WGS) entry which is preliminary data.</text>
</comment>
<feature type="chain" id="PRO_5015868999" evidence="9">
    <location>
        <begin position="29"/>
        <end position="346"/>
    </location>
</feature>
<name>A0A2V0PA95_9CHLO</name>
<keyword evidence="12" id="KW-1185">Reference proteome</keyword>
<accession>A0A2V0PA95</accession>
<dbReference type="Gene3D" id="3.20.20.70">
    <property type="entry name" value="Aldolase class I"/>
    <property type="match status" value="1"/>
</dbReference>
<gene>
    <name evidence="11" type="ORF">Rsub_08463</name>
</gene>
<keyword evidence="4" id="KW-0949">S-adenosyl-L-methionine</keyword>
<keyword evidence="5" id="KW-0479">Metal-binding</keyword>
<keyword evidence="8" id="KW-0411">Iron-sulfur</keyword>
<dbReference type="PANTHER" id="PTHR30352">
    <property type="entry name" value="PYRUVATE FORMATE-LYASE-ACTIVATING ENZYME"/>
    <property type="match status" value="1"/>
</dbReference>
<proteinExistence type="inferred from homology"/>
<evidence type="ECO:0000256" key="3">
    <source>
        <dbReference type="ARBA" id="ARBA00022485"/>
    </source>
</evidence>
<evidence type="ECO:0000259" key="10">
    <source>
        <dbReference type="PROSITE" id="PS51918"/>
    </source>
</evidence>
<evidence type="ECO:0000256" key="7">
    <source>
        <dbReference type="ARBA" id="ARBA00023004"/>
    </source>
</evidence>
<dbReference type="InterPro" id="IPR058240">
    <property type="entry name" value="rSAM_sf"/>
</dbReference>
<protein>
    <submittedName>
        <fullName evidence="11">Pyruvate formate lyase-activating enzyme</fullName>
    </submittedName>
</protein>
<evidence type="ECO:0000256" key="6">
    <source>
        <dbReference type="ARBA" id="ARBA00023002"/>
    </source>
</evidence>
<dbReference type="PROSITE" id="PS01087">
    <property type="entry name" value="RADICAL_ACTIVATING"/>
    <property type="match status" value="1"/>
</dbReference>
<organism evidence="11 12">
    <name type="scientific">Raphidocelis subcapitata</name>
    <dbReference type="NCBI Taxonomy" id="307507"/>
    <lineage>
        <taxon>Eukaryota</taxon>
        <taxon>Viridiplantae</taxon>
        <taxon>Chlorophyta</taxon>
        <taxon>core chlorophytes</taxon>
        <taxon>Chlorophyceae</taxon>
        <taxon>CS clade</taxon>
        <taxon>Sphaeropleales</taxon>
        <taxon>Selenastraceae</taxon>
        <taxon>Raphidocelis</taxon>
    </lineage>
</organism>
<dbReference type="SFLD" id="SFLDG01066">
    <property type="entry name" value="organic_radical-activating_enz"/>
    <property type="match status" value="1"/>
</dbReference>
<sequence>MSLSLASTRLLSPAALLPALRALPAVLASSPFRASPWASRARSYHAQRAEELGAADRAHAVFAALPGRAAAAPRLQQPAPQPAVEEVFGQVHSTESFSAVDGAGIRFLVFLQGCAMRCSFCSNPDTWSLHGGEFVSSKELAKQIRRVLPYLKSSQGGLTCSGGEPLLQPQFTAALFQEAHSMGLTTTLDTTGQGTKHKHWDAVLPHTDSVLFCIKSLDPTKYRGMTGLKQAGALRFASELAARSIPFWARYVLIPGHTDGAADVAALAEWAAAQPSILGVELLPYHLFGRNKWEALGLRYPLEGVGTPPPAAVRAVVERLQAAGLNVLCEGAAPPLLSAAHTGAHS</sequence>
<evidence type="ECO:0000256" key="8">
    <source>
        <dbReference type="ARBA" id="ARBA00023014"/>
    </source>
</evidence>
<dbReference type="InterPro" id="IPR012838">
    <property type="entry name" value="PFL1_activating"/>
</dbReference>
<dbReference type="Proteomes" id="UP000247498">
    <property type="component" value="Unassembled WGS sequence"/>
</dbReference>
<dbReference type="NCBIfam" id="TIGR02493">
    <property type="entry name" value="PFLA"/>
    <property type="match status" value="1"/>
</dbReference>
<keyword evidence="7" id="KW-0408">Iron</keyword>
<dbReference type="OrthoDB" id="412320at2759"/>
<comment type="similarity">
    <text evidence="2">Belongs to the organic radical-activating enzymes family.</text>
</comment>